<evidence type="ECO:0000256" key="3">
    <source>
        <dbReference type="ARBA" id="ARBA00022543"/>
    </source>
</evidence>
<evidence type="ECO:0000256" key="6">
    <source>
        <dbReference type="ARBA" id="ARBA00022925"/>
    </source>
</evidence>
<dbReference type="SMART" id="SM01021">
    <property type="entry name" value="Bac_rhodopsin"/>
    <property type="match status" value="1"/>
</dbReference>
<dbReference type="PROSITE" id="PS00950">
    <property type="entry name" value="BACTERIAL_OPSIN_1"/>
    <property type="match status" value="1"/>
</dbReference>
<feature type="transmembrane region" description="Helical" evidence="11">
    <location>
        <begin position="185"/>
        <end position="206"/>
    </location>
</feature>
<keyword evidence="8" id="KW-0157">Chromophore</keyword>
<dbReference type="Gene3D" id="1.20.1070.10">
    <property type="entry name" value="Rhodopsin 7-helix transmembrane proteins"/>
    <property type="match status" value="1"/>
</dbReference>
<feature type="transmembrane region" description="Helical" evidence="11">
    <location>
        <begin position="77"/>
        <end position="96"/>
    </location>
</feature>
<dbReference type="PANTHER" id="PTHR28286:SF2">
    <property type="entry name" value="BACTERIORHODOPSIN _OPSIN, NOPA (EUROFUNG)"/>
    <property type="match status" value="1"/>
</dbReference>
<evidence type="ECO:0000256" key="7">
    <source>
        <dbReference type="ARBA" id="ARBA00022989"/>
    </source>
</evidence>
<accession>A0A177AIM8</accession>
<feature type="transmembrane region" description="Helical" evidence="11">
    <location>
        <begin position="254"/>
        <end position="273"/>
    </location>
</feature>
<keyword evidence="7 11" id="KW-1133">Transmembrane helix</keyword>
<dbReference type="GO" id="GO:0007602">
    <property type="term" value="P:phototransduction"/>
    <property type="evidence" value="ECO:0007669"/>
    <property type="project" value="UniProtKB-KW"/>
</dbReference>
<evidence type="ECO:0000256" key="9">
    <source>
        <dbReference type="ARBA" id="ARBA00023136"/>
    </source>
</evidence>
<keyword evidence="4" id="KW-0716">Sensory transduction</keyword>
<dbReference type="VEuPathDB" id="FungiDB:GMDG_03542"/>
<keyword evidence="9 11" id="KW-0472">Membrane</keyword>
<gene>
    <name evidence="12" type="ORF">VC83_01765</name>
</gene>
<dbReference type="GO" id="GO:0005886">
    <property type="term" value="C:plasma membrane"/>
    <property type="evidence" value="ECO:0007669"/>
    <property type="project" value="TreeGrafter"/>
</dbReference>
<reference evidence="12" key="1">
    <citation type="submission" date="2016-03" db="EMBL/GenBank/DDBJ databases">
        <title>Updated assembly of Pseudogymnoascus destructans, the fungus causing white-nose syndrome of bats.</title>
        <authorList>
            <person name="Palmer J.M."/>
            <person name="Drees K.P."/>
            <person name="Foster J.T."/>
            <person name="Lindner D.L."/>
        </authorList>
    </citation>
    <scope>NUCLEOTIDE SEQUENCE [LARGE SCALE GENOMIC DNA]</scope>
    <source>
        <strain evidence="12">20631-21</strain>
    </source>
</reference>
<keyword evidence="5 11" id="KW-0812">Transmembrane</keyword>
<dbReference type="RefSeq" id="XP_024327201.1">
    <property type="nucleotide sequence ID" value="XM_024465439.1"/>
</dbReference>
<dbReference type="Proteomes" id="UP000077154">
    <property type="component" value="Unassembled WGS sequence"/>
</dbReference>
<dbReference type="CDD" id="cd15028">
    <property type="entry name" value="7tm_Opsin-1_euk"/>
    <property type="match status" value="1"/>
</dbReference>
<dbReference type="InterPro" id="IPR001425">
    <property type="entry name" value="Arc/bac/fun_rhodopsins"/>
</dbReference>
<dbReference type="PANTHER" id="PTHR28286">
    <property type="match status" value="1"/>
</dbReference>
<keyword evidence="3" id="KW-0600">Photoreceptor protein</keyword>
<evidence type="ECO:0008006" key="13">
    <source>
        <dbReference type="Google" id="ProtNLM"/>
    </source>
</evidence>
<protein>
    <recommendedName>
        <fullName evidence="13">Opsin-1</fullName>
    </recommendedName>
</protein>
<dbReference type="EMBL" id="KV441388">
    <property type="protein sequence ID" value="OAF61927.1"/>
    <property type="molecule type" value="Genomic_DNA"/>
</dbReference>
<organism evidence="12">
    <name type="scientific">Pseudogymnoascus destructans</name>
    <dbReference type="NCBI Taxonomy" id="655981"/>
    <lineage>
        <taxon>Eukaryota</taxon>
        <taxon>Fungi</taxon>
        <taxon>Dikarya</taxon>
        <taxon>Ascomycota</taxon>
        <taxon>Pezizomycotina</taxon>
        <taxon>Leotiomycetes</taxon>
        <taxon>Thelebolales</taxon>
        <taxon>Thelebolaceae</taxon>
        <taxon>Pseudogymnoascus</taxon>
    </lineage>
</organism>
<name>A0A177AIM8_9PEZI</name>
<dbReference type="GO" id="GO:0005783">
    <property type="term" value="C:endoplasmic reticulum"/>
    <property type="evidence" value="ECO:0007669"/>
    <property type="project" value="TreeGrafter"/>
</dbReference>
<evidence type="ECO:0000256" key="8">
    <source>
        <dbReference type="ARBA" id="ARBA00022991"/>
    </source>
</evidence>
<dbReference type="PRINTS" id="PR00251">
    <property type="entry name" value="BACTRLOPSIN"/>
</dbReference>
<feature type="transmembrane region" description="Helical" evidence="11">
    <location>
        <begin position="133"/>
        <end position="151"/>
    </location>
</feature>
<evidence type="ECO:0000256" key="4">
    <source>
        <dbReference type="ARBA" id="ARBA00022606"/>
    </source>
</evidence>
<dbReference type="Pfam" id="PF01036">
    <property type="entry name" value="Bac_rhodopsin"/>
    <property type="match status" value="1"/>
</dbReference>
<comment type="subcellular location">
    <subcellularLocation>
        <location evidence="1">Membrane</location>
        <topology evidence="1">Multi-pass membrane protein</topology>
    </subcellularLocation>
</comment>
<feature type="transmembrane region" description="Helical" evidence="11">
    <location>
        <begin position="48"/>
        <end position="65"/>
    </location>
</feature>
<evidence type="ECO:0000313" key="12">
    <source>
        <dbReference type="EMBL" id="OAF61927.1"/>
    </source>
</evidence>
<keyword evidence="10" id="KW-0675">Receptor</keyword>
<proteinExistence type="inferred from homology"/>
<feature type="transmembrane region" description="Helical" evidence="11">
    <location>
        <begin position="218"/>
        <end position="242"/>
    </location>
</feature>
<keyword evidence="6" id="KW-0681">Retinal protein</keyword>
<dbReference type="SUPFAM" id="SSF81321">
    <property type="entry name" value="Family A G protein-coupled receptor-like"/>
    <property type="match status" value="1"/>
</dbReference>
<evidence type="ECO:0000256" key="10">
    <source>
        <dbReference type="ARBA" id="ARBA00023170"/>
    </source>
</evidence>
<dbReference type="OrthoDB" id="10261467at2759"/>
<dbReference type="GeneID" id="36284853"/>
<evidence type="ECO:0000256" key="5">
    <source>
        <dbReference type="ARBA" id="ARBA00022692"/>
    </source>
</evidence>
<dbReference type="eggNOG" id="ENOG502RZKV">
    <property type="taxonomic scope" value="Eukaryota"/>
</dbReference>
<dbReference type="AlphaFoldDB" id="A0A177AIM8"/>
<dbReference type="FunFam" id="1.20.1070.10:FF:000160">
    <property type="entry name" value="Related to Opsin-1"/>
    <property type="match status" value="1"/>
</dbReference>
<evidence type="ECO:0000256" key="2">
    <source>
        <dbReference type="ARBA" id="ARBA00008130"/>
    </source>
</evidence>
<sequence>MLVDPVMPQYTKLSSLLPTATAHPSVGPIPTVIPDLPVYQELGHAGHVALWVGFIIMLLSTLAFISMAWRVPVEKRVFHIIATFIAAFATISYFGMATGGGNSFVHMVASNCHKHTDPVQDVDVFRQLFWARYVDWLLTTPLILLSLALLAGLNGADILVTLVADAAMILTGLFAALGETKGQRWGFYIIAWLAYLVVVYQLVIGGRRNASQRGSGTARFFGAVGGFILVLWTIYPIIWALGAGKGKLSVDCEIIWYVVLDALAKPVFALWLLSTHARTAPTIGGFWSHGLNNEGALRLDDDEAA</sequence>
<comment type="similarity">
    <text evidence="2">Belongs to the archaeal/bacterial/fungal opsin family.</text>
</comment>
<dbReference type="GO" id="GO:0005216">
    <property type="term" value="F:monoatomic ion channel activity"/>
    <property type="evidence" value="ECO:0007669"/>
    <property type="project" value="InterPro"/>
</dbReference>
<dbReference type="GO" id="GO:0009881">
    <property type="term" value="F:photoreceptor activity"/>
    <property type="evidence" value="ECO:0007669"/>
    <property type="project" value="UniProtKB-KW"/>
</dbReference>
<evidence type="ECO:0000256" key="1">
    <source>
        <dbReference type="ARBA" id="ARBA00004141"/>
    </source>
</evidence>
<dbReference type="InterPro" id="IPR018229">
    <property type="entry name" value="Rhodopsin_retinal_BS"/>
</dbReference>
<evidence type="ECO:0000256" key="11">
    <source>
        <dbReference type="SAM" id="Phobius"/>
    </source>
</evidence>
<feature type="transmembrane region" description="Helical" evidence="11">
    <location>
        <begin position="158"/>
        <end position="179"/>
    </location>
</feature>